<sequence>METERQARRKKIKSREMDRMALITGRINNLDPSISKSSSFSDTIHSDDLPKHSRSSSEPSNPYLILDSPHGEAGDGGGDDDNVPNTDNDEDFSKQNAPASLRNRRNRSSSALVATPKRASRDAKHPMKPFEYHLCSITPKDINYSIVSSEKTRLICSLAIALLVLLSHIDPIFIVVKSESLIASRPLYAVLLSDLFIAAATLALLTHRREAEKEVELEKDVNWDGAVKVLEWGIILHQTVRAIFIDCSMYLAIVICGFSLMH</sequence>
<keyword evidence="2" id="KW-0812">Transmembrane</keyword>
<feature type="region of interest" description="Disordered" evidence="1">
    <location>
        <begin position="24"/>
        <end position="123"/>
    </location>
</feature>
<reference evidence="3 4" key="1">
    <citation type="submission" date="2024-06" db="EMBL/GenBank/DDBJ databases">
        <title>A chromosome level genome sequence of Diviner's sage (Salvia divinorum).</title>
        <authorList>
            <person name="Ford S.A."/>
            <person name="Ro D.-K."/>
            <person name="Ness R.W."/>
            <person name="Phillips M.A."/>
        </authorList>
    </citation>
    <scope>NUCLEOTIDE SEQUENCE [LARGE SCALE GENOMIC DNA]</scope>
    <source>
        <strain evidence="3">SAF-2024a</strain>
        <tissue evidence="3">Leaf</tissue>
    </source>
</reference>
<evidence type="ECO:0000256" key="2">
    <source>
        <dbReference type="SAM" id="Phobius"/>
    </source>
</evidence>
<dbReference type="AlphaFoldDB" id="A0ABD1H4Z1"/>
<keyword evidence="2" id="KW-0472">Membrane</keyword>
<accession>A0ABD1H4Z1</accession>
<protein>
    <submittedName>
        <fullName evidence="3">Uncharacterized protein</fullName>
    </submittedName>
</protein>
<dbReference type="PANTHER" id="PTHR35469:SF5">
    <property type="entry name" value="TRANSMEMBRANE PROTEIN"/>
    <property type="match status" value="1"/>
</dbReference>
<evidence type="ECO:0000256" key="1">
    <source>
        <dbReference type="SAM" id="MobiDB-lite"/>
    </source>
</evidence>
<organism evidence="3 4">
    <name type="scientific">Salvia divinorum</name>
    <name type="common">Maria pastora</name>
    <name type="synonym">Diviner's sage</name>
    <dbReference type="NCBI Taxonomy" id="28513"/>
    <lineage>
        <taxon>Eukaryota</taxon>
        <taxon>Viridiplantae</taxon>
        <taxon>Streptophyta</taxon>
        <taxon>Embryophyta</taxon>
        <taxon>Tracheophyta</taxon>
        <taxon>Spermatophyta</taxon>
        <taxon>Magnoliopsida</taxon>
        <taxon>eudicotyledons</taxon>
        <taxon>Gunneridae</taxon>
        <taxon>Pentapetalae</taxon>
        <taxon>asterids</taxon>
        <taxon>lamiids</taxon>
        <taxon>Lamiales</taxon>
        <taxon>Lamiaceae</taxon>
        <taxon>Nepetoideae</taxon>
        <taxon>Mentheae</taxon>
        <taxon>Salviinae</taxon>
        <taxon>Salvia</taxon>
        <taxon>Salvia subgen. Calosphace</taxon>
    </lineage>
</organism>
<feature type="transmembrane region" description="Helical" evidence="2">
    <location>
        <begin position="242"/>
        <end position="261"/>
    </location>
</feature>
<keyword evidence="2" id="KW-1133">Transmembrane helix</keyword>
<comment type="caution">
    <text evidence="3">The sequence shown here is derived from an EMBL/GenBank/DDBJ whole genome shotgun (WGS) entry which is preliminary data.</text>
</comment>
<evidence type="ECO:0000313" key="4">
    <source>
        <dbReference type="Proteomes" id="UP001567538"/>
    </source>
</evidence>
<dbReference type="EMBL" id="JBEAFC010000007">
    <property type="protein sequence ID" value="KAL1551494.1"/>
    <property type="molecule type" value="Genomic_DNA"/>
</dbReference>
<feature type="compositionally biased region" description="Low complexity" evidence="1">
    <location>
        <begin position="31"/>
        <end position="43"/>
    </location>
</feature>
<keyword evidence="4" id="KW-1185">Reference proteome</keyword>
<dbReference type="Proteomes" id="UP001567538">
    <property type="component" value="Unassembled WGS sequence"/>
</dbReference>
<evidence type="ECO:0000313" key="3">
    <source>
        <dbReference type="EMBL" id="KAL1551494.1"/>
    </source>
</evidence>
<gene>
    <name evidence="3" type="ORF">AAHA92_19333</name>
</gene>
<name>A0ABD1H4Z1_SALDI</name>
<dbReference type="PANTHER" id="PTHR35469">
    <property type="entry name" value="TRANSMEMBRANE PROTEIN"/>
    <property type="match status" value="1"/>
</dbReference>
<feature type="transmembrane region" description="Helical" evidence="2">
    <location>
        <begin position="154"/>
        <end position="175"/>
    </location>
</feature>
<proteinExistence type="predicted"/>
<feature type="compositionally biased region" description="Acidic residues" evidence="1">
    <location>
        <begin position="77"/>
        <end position="90"/>
    </location>
</feature>
<feature type="transmembrane region" description="Helical" evidence="2">
    <location>
        <begin position="187"/>
        <end position="205"/>
    </location>
</feature>